<evidence type="ECO:0000313" key="1">
    <source>
        <dbReference type="EMBL" id="DAG03366.1"/>
    </source>
</evidence>
<dbReference type="EMBL" id="BK016227">
    <property type="protein sequence ID" value="DAG03366.1"/>
    <property type="molecule type" value="Genomic_DNA"/>
</dbReference>
<accession>A0A8S5V9J4</accession>
<proteinExistence type="predicted"/>
<protein>
    <submittedName>
        <fullName evidence="1">Transcriptional activator</fullName>
    </submittedName>
</protein>
<sequence length="39" mass="4645">MDWKDFIKAIKKVKFDKNIKLEDAIKILEILKNNKALEV</sequence>
<organism evidence="1">
    <name type="scientific">Siphoviridae sp. ct6rT12</name>
    <dbReference type="NCBI Taxonomy" id="2825346"/>
    <lineage>
        <taxon>Viruses</taxon>
        <taxon>Duplodnaviria</taxon>
        <taxon>Heunggongvirae</taxon>
        <taxon>Uroviricota</taxon>
        <taxon>Caudoviricetes</taxon>
    </lineage>
</organism>
<name>A0A8S5V9J4_9CAUD</name>
<reference evidence="1" key="1">
    <citation type="journal article" date="2021" name="Proc. Natl. Acad. Sci. U.S.A.">
        <title>A Catalog of Tens of Thousands of Viruses from Human Metagenomes Reveals Hidden Associations with Chronic Diseases.</title>
        <authorList>
            <person name="Tisza M.J."/>
            <person name="Buck C.B."/>
        </authorList>
    </citation>
    <scope>NUCLEOTIDE SEQUENCE</scope>
    <source>
        <strain evidence="1">Ct6rT12</strain>
    </source>
</reference>